<comment type="caution">
    <text evidence="2">The sequence shown here is derived from an EMBL/GenBank/DDBJ whole genome shotgun (WGS) entry which is preliminary data.</text>
</comment>
<feature type="compositionally biased region" description="Gly residues" evidence="1">
    <location>
        <begin position="19"/>
        <end position="28"/>
    </location>
</feature>
<sequence>MREQNPIIPQQQRPQQSGGILGMFGGNAMGIPMGIEKDSDKASETILKRERR</sequence>
<reference evidence="2 3" key="1">
    <citation type="submission" date="2017-03" db="EMBL/GenBank/DDBJ databases">
        <title>Genome Survey of Euroglyphus maynei.</title>
        <authorList>
            <person name="Arlian L.G."/>
            <person name="Morgan M.S."/>
            <person name="Rider S.D."/>
        </authorList>
    </citation>
    <scope>NUCLEOTIDE SEQUENCE [LARGE SCALE GENOMIC DNA]</scope>
    <source>
        <strain evidence="2">Arlian Lab</strain>
        <tissue evidence="2">Whole body</tissue>
    </source>
</reference>
<name>A0A1Y3BA32_EURMA</name>
<keyword evidence="3" id="KW-1185">Reference proteome</keyword>
<evidence type="ECO:0000313" key="3">
    <source>
        <dbReference type="Proteomes" id="UP000194236"/>
    </source>
</evidence>
<gene>
    <name evidence="2" type="ORF">BLA29_015562</name>
</gene>
<protein>
    <submittedName>
        <fullName evidence="2">Uncharacterized protein</fullName>
    </submittedName>
</protein>
<accession>A0A1Y3BA32</accession>
<dbReference type="EMBL" id="MUJZ01031211">
    <property type="protein sequence ID" value="OTF77731.1"/>
    <property type="molecule type" value="Genomic_DNA"/>
</dbReference>
<dbReference type="Proteomes" id="UP000194236">
    <property type="component" value="Unassembled WGS sequence"/>
</dbReference>
<feature type="non-terminal residue" evidence="2">
    <location>
        <position position="52"/>
    </location>
</feature>
<dbReference type="AlphaFoldDB" id="A0A1Y3BA32"/>
<feature type="compositionally biased region" description="Basic and acidic residues" evidence="1">
    <location>
        <begin position="35"/>
        <end position="52"/>
    </location>
</feature>
<feature type="compositionally biased region" description="Low complexity" evidence="1">
    <location>
        <begin position="1"/>
        <end position="16"/>
    </location>
</feature>
<proteinExistence type="predicted"/>
<evidence type="ECO:0000313" key="2">
    <source>
        <dbReference type="EMBL" id="OTF77731.1"/>
    </source>
</evidence>
<organism evidence="2 3">
    <name type="scientific">Euroglyphus maynei</name>
    <name type="common">Mayne's house dust mite</name>
    <dbReference type="NCBI Taxonomy" id="6958"/>
    <lineage>
        <taxon>Eukaryota</taxon>
        <taxon>Metazoa</taxon>
        <taxon>Ecdysozoa</taxon>
        <taxon>Arthropoda</taxon>
        <taxon>Chelicerata</taxon>
        <taxon>Arachnida</taxon>
        <taxon>Acari</taxon>
        <taxon>Acariformes</taxon>
        <taxon>Sarcoptiformes</taxon>
        <taxon>Astigmata</taxon>
        <taxon>Psoroptidia</taxon>
        <taxon>Analgoidea</taxon>
        <taxon>Pyroglyphidae</taxon>
        <taxon>Pyroglyphinae</taxon>
        <taxon>Euroglyphus</taxon>
    </lineage>
</organism>
<feature type="region of interest" description="Disordered" evidence="1">
    <location>
        <begin position="1"/>
        <end position="52"/>
    </location>
</feature>
<evidence type="ECO:0000256" key="1">
    <source>
        <dbReference type="SAM" id="MobiDB-lite"/>
    </source>
</evidence>